<dbReference type="Proteomes" id="UP000242188">
    <property type="component" value="Unassembled WGS sequence"/>
</dbReference>
<reference evidence="2 3" key="1">
    <citation type="journal article" date="2017" name="Nat. Ecol. Evol.">
        <title>Scallop genome provides insights into evolution of bilaterian karyotype and development.</title>
        <authorList>
            <person name="Wang S."/>
            <person name="Zhang J."/>
            <person name="Jiao W."/>
            <person name="Li J."/>
            <person name="Xun X."/>
            <person name="Sun Y."/>
            <person name="Guo X."/>
            <person name="Huan P."/>
            <person name="Dong B."/>
            <person name="Zhang L."/>
            <person name="Hu X."/>
            <person name="Sun X."/>
            <person name="Wang J."/>
            <person name="Zhao C."/>
            <person name="Wang Y."/>
            <person name="Wang D."/>
            <person name="Huang X."/>
            <person name="Wang R."/>
            <person name="Lv J."/>
            <person name="Li Y."/>
            <person name="Zhang Z."/>
            <person name="Liu B."/>
            <person name="Lu W."/>
            <person name="Hui Y."/>
            <person name="Liang J."/>
            <person name="Zhou Z."/>
            <person name="Hou R."/>
            <person name="Li X."/>
            <person name="Liu Y."/>
            <person name="Li H."/>
            <person name="Ning X."/>
            <person name="Lin Y."/>
            <person name="Zhao L."/>
            <person name="Xing Q."/>
            <person name="Dou J."/>
            <person name="Li Y."/>
            <person name="Mao J."/>
            <person name="Guo H."/>
            <person name="Dou H."/>
            <person name="Li T."/>
            <person name="Mu C."/>
            <person name="Jiang W."/>
            <person name="Fu Q."/>
            <person name="Fu X."/>
            <person name="Miao Y."/>
            <person name="Liu J."/>
            <person name="Yu Q."/>
            <person name="Li R."/>
            <person name="Liao H."/>
            <person name="Li X."/>
            <person name="Kong Y."/>
            <person name="Jiang Z."/>
            <person name="Chourrout D."/>
            <person name="Li R."/>
            <person name="Bao Z."/>
        </authorList>
    </citation>
    <scope>NUCLEOTIDE SEQUENCE [LARGE SCALE GENOMIC DNA]</scope>
    <source>
        <strain evidence="2 3">PY_sf001</strain>
    </source>
</reference>
<protein>
    <recommendedName>
        <fullName evidence="4">Secreted protein</fullName>
    </recommendedName>
</protein>
<dbReference type="EMBL" id="NEDP02005560">
    <property type="protein sequence ID" value="OWF38624.1"/>
    <property type="molecule type" value="Genomic_DNA"/>
</dbReference>
<name>A0A210PQ91_MIZYE</name>
<gene>
    <name evidence="2" type="ORF">KP79_PYT09946</name>
</gene>
<comment type="caution">
    <text evidence="2">The sequence shown here is derived from an EMBL/GenBank/DDBJ whole genome shotgun (WGS) entry which is preliminary data.</text>
</comment>
<feature type="chain" id="PRO_5013369824" description="Secreted protein" evidence="1">
    <location>
        <begin position="21"/>
        <end position="88"/>
    </location>
</feature>
<evidence type="ECO:0000256" key="1">
    <source>
        <dbReference type="SAM" id="SignalP"/>
    </source>
</evidence>
<dbReference type="PROSITE" id="PS51257">
    <property type="entry name" value="PROKAR_LIPOPROTEIN"/>
    <property type="match status" value="1"/>
</dbReference>
<proteinExistence type="predicted"/>
<organism evidence="2 3">
    <name type="scientific">Mizuhopecten yessoensis</name>
    <name type="common">Japanese scallop</name>
    <name type="synonym">Patinopecten yessoensis</name>
    <dbReference type="NCBI Taxonomy" id="6573"/>
    <lineage>
        <taxon>Eukaryota</taxon>
        <taxon>Metazoa</taxon>
        <taxon>Spiralia</taxon>
        <taxon>Lophotrochozoa</taxon>
        <taxon>Mollusca</taxon>
        <taxon>Bivalvia</taxon>
        <taxon>Autobranchia</taxon>
        <taxon>Pteriomorphia</taxon>
        <taxon>Pectinida</taxon>
        <taxon>Pectinoidea</taxon>
        <taxon>Pectinidae</taxon>
        <taxon>Mizuhopecten</taxon>
    </lineage>
</organism>
<keyword evidence="1" id="KW-0732">Signal</keyword>
<evidence type="ECO:0008006" key="4">
    <source>
        <dbReference type="Google" id="ProtNLM"/>
    </source>
</evidence>
<feature type="signal peptide" evidence="1">
    <location>
        <begin position="1"/>
        <end position="20"/>
    </location>
</feature>
<keyword evidence="3" id="KW-1185">Reference proteome</keyword>
<dbReference type="AlphaFoldDB" id="A0A210PQ91"/>
<sequence>MLGMRDLTVFALVLVACCAADDDDNGSRDKRKNILIFIFDQASFSADAVSGVEIWLIVTHVLGVVCATVAAPEVPCLVAVTTSCITAE</sequence>
<evidence type="ECO:0000313" key="2">
    <source>
        <dbReference type="EMBL" id="OWF38624.1"/>
    </source>
</evidence>
<evidence type="ECO:0000313" key="3">
    <source>
        <dbReference type="Proteomes" id="UP000242188"/>
    </source>
</evidence>
<accession>A0A210PQ91</accession>